<evidence type="ECO:0000259" key="2">
    <source>
        <dbReference type="Pfam" id="PF23622"/>
    </source>
</evidence>
<reference evidence="5" key="3">
    <citation type="submission" date="2015-04" db="UniProtKB">
        <authorList>
            <consortium name="EnsemblPlants"/>
        </authorList>
    </citation>
    <scope>IDENTIFICATION</scope>
    <source>
        <strain evidence="5">cv. Jemalong A17</strain>
    </source>
</reference>
<feature type="domain" description="At1g61320/AtMIF1 LRR" evidence="2">
    <location>
        <begin position="100"/>
        <end position="251"/>
    </location>
</feature>
<organism evidence="3 6">
    <name type="scientific">Medicago truncatula</name>
    <name type="common">Barrel medic</name>
    <name type="synonym">Medicago tribuloides</name>
    <dbReference type="NCBI Taxonomy" id="3880"/>
    <lineage>
        <taxon>Eukaryota</taxon>
        <taxon>Viridiplantae</taxon>
        <taxon>Streptophyta</taxon>
        <taxon>Embryophyta</taxon>
        <taxon>Tracheophyta</taxon>
        <taxon>Spermatophyta</taxon>
        <taxon>Magnoliopsida</taxon>
        <taxon>eudicotyledons</taxon>
        <taxon>Gunneridae</taxon>
        <taxon>Pentapetalae</taxon>
        <taxon>rosids</taxon>
        <taxon>fabids</taxon>
        <taxon>Fabales</taxon>
        <taxon>Fabaceae</taxon>
        <taxon>Papilionoideae</taxon>
        <taxon>50 kb inversion clade</taxon>
        <taxon>NPAAA clade</taxon>
        <taxon>Hologalegina</taxon>
        <taxon>IRL clade</taxon>
        <taxon>Trifolieae</taxon>
        <taxon>Medicago</taxon>
    </lineage>
</organism>
<keyword evidence="6" id="KW-1185">Reference proteome</keyword>
<protein>
    <submittedName>
        <fullName evidence="3">F-box plant-like protein</fullName>
    </submittedName>
    <submittedName>
        <fullName evidence="4">Putative leucine-rich repeat domain, L domain-containing protein</fullName>
    </submittedName>
</protein>
<dbReference type="InterPro" id="IPR055357">
    <property type="entry name" value="LRR_At1g61320_AtMIF1"/>
</dbReference>
<accession>A0A072VNK9</accession>
<reference evidence="3 6" key="2">
    <citation type="journal article" date="2014" name="BMC Genomics">
        <title>An improved genome release (version Mt4.0) for the model legume Medicago truncatula.</title>
        <authorList>
            <person name="Tang H."/>
            <person name="Krishnakumar V."/>
            <person name="Bidwell S."/>
            <person name="Rosen B."/>
            <person name="Chan A."/>
            <person name="Zhou S."/>
            <person name="Gentzbittel L."/>
            <person name="Childs K.L."/>
            <person name="Yandell M."/>
            <person name="Gundlach H."/>
            <person name="Mayer K.F."/>
            <person name="Schwartz D.C."/>
            <person name="Town C.D."/>
        </authorList>
    </citation>
    <scope>GENOME REANNOTATION</scope>
    <source>
        <strain evidence="3">A17</strain>
        <strain evidence="5 6">cv. Jemalong A17</strain>
    </source>
</reference>
<dbReference type="STRING" id="3880.A0A072VNK9"/>
<reference evidence="4" key="4">
    <citation type="journal article" date="2018" name="Nat. Plants">
        <title>Whole-genome landscape of Medicago truncatula symbiotic genes.</title>
        <authorList>
            <person name="Pecrix Y."/>
            <person name="Gamas P."/>
            <person name="Carrere S."/>
        </authorList>
    </citation>
    <scope>NUCLEOTIDE SEQUENCE</scope>
    <source>
        <tissue evidence="4">Leaves</tissue>
    </source>
</reference>
<gene>
    <name evidence="3" type="ordered locus">MTR_1g090903</name>
    <name evidence="4" type="ORF">MtrunA17_Chr1g0197691</name>
</gene>
<reference evidence="3 6" key="1">
    <citation type="journal article" date="2011" name="Nature">
        <title>The Medicago genome provides insight into the evolution of rhizobial symbioses.</title>
        <authorList>
            <person name="Young N.D."/>
            <person name="Debelle F."/>
            <person name="Oldroyd G.E."/>
            <person name="Geurts R."/>
            <person name="Cannon S.B."/>
            <person name="Udvardi M.K."/>
            <person name="Benedito V.A."/>
            <person name="Mayer K.F."/>
            <person name="Gouzy J."/>
            <person name="Schoof H."/>
            <person name="Van de Peer Y."/>
            <person name="Proost S."/>
            <person name="Cook D.R."/>
            <person name="Meyers B.C."/>
            <person name="Spannagl M."/>
            <person name="Cheung F."/>
            <person name="De Mita S."/>
            <person name="Krishnakumar V."/>
            <person name="Gundlach H."/>
            <person name="Zhou S."/>
            <person name="Mudge J."/>
            <person name="Bharti A.K."/>
            <person name="Murray J.D."/>
            <person name="Naoumkina M.A."/>
            <person name="Rosen B."/>
            <person name="Silverstein K.A."/>
            <person name="Tang H."/>
            <person name="Rombauts S."/>
            <person name="Zhao P.X."/>
            <person name="Zhou P."/>
            <person name="Barbe V."/>
            <person name="Bardou P."/>
            <person name="Bechner M."/>
            <person name="Bellec A."/>
            <person name="Berger A."/>
            <person name="Berges H."/>
            <person name="Bidwell S."/>
            <person name="Bisseling T."/>
            <person name="Choisne N."/>
            <person name="Couloux A."/>
            <person name="Denny R."/>
            <person name="Deshpande S."/>
            <person name="Dai X."/>
            <person name="Doyle J.J."/>
            <person name="Dudez A.M."/>
            <person name="Farmer A.D."/>
            <person name="Fouteau S."/>
            <person name="Franken C."/>
            <person name="Gibelin C."/>
            <person name="Gish J."/>
            <person name="Goldstein S."/>
            <person name="Gonzalez A.J."/>
            <person name="Green P.J."/>
            <person name="Hallab A."/>
            <person name="Hartog M."/>
            <person name="Hua A."/>
            <person name="Humphray S.J."/>
            <person name="Jeong D.H."/>
            <person name="Jing Y."/>
            <person name="Jocker A."/>
            <person name="Kenton S.M."/>
            <person name="Kim D.J."/>
            <person name="Klee K."/>
            <person name="Lai H."/>
            <person name="Lang C."/>
            <person name="Lin S."/>
            <person name="Macmil S.L."/>
            <person name="Magdelenat G."/>
            <person name="Matthews L."/>
            <person name="McCorrison J."/>
            <person name="Monaghan E.L."/>
            <person name="Mun J.H."/>
            <person name="Najar F.Z."/>
            <person name="Nicholson C."/>
            <person name="Noirot C."/>
            <person name="O'Bleness M."/>
            <person name="Paule C.R."/>
            <person name="Poulain J."/>
            <person name="Prion F."/>
            <person name="Qin B."/>
            <person name="Qu C."/>
            <person name="Retzel E.F."/>
            <person name="Riddle C."/>
            <person name="Sallet E."/>
            <person name="Samain S."/>
            <person name="Samson N."/>
            <person name="Sanders I."/>
            <person name="Saurat O."/>
            <person name="Scarpelli C."/>
            <person name="Schiex T."/>
            <person name="Segurens B."/>
            <person name="Severin A.J."/>
            <person name="Sherrier D.J."/>
            <person name="Shi R."/>
            <person name="Sims S."/>
            <person name="Singer S.R."/>
            <person name="Sinharoy S."/>
            <person name="Sterck L."/>
            <person name="Viollet A."/>
            <person name="Wang B.B."/>
            <person name="Wang K."/>
            <person name="Wang M."/>
            <person name="Wang X."/>
            <person name="Warfsmann J."/>
            <person name="Weissenbach J."/>
            <person name="White D.D."/>
            <person name="White J.D."/>
            <person name="Wiley G.B."/>
            <person name="Wincker P."/>
            <person name="Xing Y."/>
            <person name="Yang L."/>
            <person name="Yao Z."/>
            <person name="Ying F."/>
            <person name="Zhai J."/>
            <person name="Zhou L."/>
            <person name="Zuber A."/>
            <person name="Denarie J."/>
            <person name="Dixon R.A."/>
            <person name="May G.D."/>
            <person name="Schwartz D.C."/>
            <person name="Rogers J."/>
            <person name="Quetier F."/>
            <person name="Town C.D."/>
            <person name="Roe B.A."/>
        </authorList>
    </citation>
    <scope>NUCLEOTIDE SEQUENCE [LARGE SCALE GENOMIC DNA]</scope>
    <source>
        <strain evidence="3">A17</strain>
        <strain evidence="5 6">cv. Jemalong A17</strain>
    </source>
</reference>
<dbReference type="AlphaFoldDB" id="A0A072VNK9"/>
<name>A0A072VNK9_MEDTR</name>
<dbReference type="PANTHER" id="PTHR31900">
    <property type="entry name" value="F-BOX/RNI SUPERFAMILY PROTEIN-RELATED"/>
    <property type="match status" value="1"/>
</dbReference>
<feature type="transmembrane region" description="Helical" evidence="1">
    <location>
        <begin position="15"/>
        <end position="33"/>
    </location>
</feature>
<keyword evidence="1" id="KW-0472">Membrane</keyword>
<evidence type="ECO:0000313" key="5">
    <source>
        <dbReference type="EnsemblPlants" id="KEH43362"/>
    </source>
</evidence>
<keyword evidence="1" id="KW-0812">Transmembrane</keyword>
<dbReference type="Pfam" id="PF23622">
    <property type="entry name" value="LRR_At1g61320_AtMIF1"/>
    <property type="match status" value="1"/>
</dbReference>
<dbReference type="Proteomes" id="UP000265566">
    <property type="component" value="Chromosome 1"/>
</dbReference>
<evidence type="ECO:0000313" key="3">
    <source>
        <dbReference type="EMBL" id="KEH43362.1"/>
    </source>
</evidence>
<evidence type="ECO:0000313" key="4">
    <source>
        <dbReference type="EMBL" id="RHN81318.1"/>
    </source>
</evidence>
<evidence type="ECO:0000256" key="1">
    <source>
        <dbReference type="SAM" id="Phobius"/>
    </source>
</evidence>
<keyword evidence="1" id="KW-1133">Transmembrane helix</keyword>
<evidence type="ECO:0000313" key="6">
    <source>
        <dbReference type="Proteomes" id="UP000002051"/>
    </source>
</evidence>
<dbReference type="HOGENOM" id="CLU_045042_0_0_1"/>
<dbReference type="EMBL" id="CM001217">
    <property type="protein sequence ID" value="KEH43362.1"/>
    <property type="molecule type" value="Genomic_DNA"/>
</dbReference>
<dbReference type="EnsemblPlants" id="KEH43362">
    <property type="protein sequence ID" value="KEH43362"/>
    <property type="gene ID" value="MTR_1g090903"/>
</dbReference>
<dbReference type="PANTHER" id="PTHR31900:SF34">
    <property type="entry name" value="EMB|CAB62440.1-RELATED"/>
    <property type="match status" value="1"/>
</dbReference>
<dbReference type="Gramene" id="rna5336">
    <property type="protein sequence ID" value="RHN81318.1"/>
    <property type="gene ID" value="gene5336"/>
</dbReference>
<sequence>MARDNSDIFSLSSESLLPAIISIILLAIATCILNKKWLRIRQSDANFDFNENFFVDSTSGEIKQGQREVFIDFIKNWIAQFTSRRINKFSLTVSNPQTCGETIERCVAFVTQRGVKDLTLDFSNPKWNENDLDDKHALFQLPTHVYQLGSLLKSLKLYSCSFDMPDILNFGALKDVSLGWIEVPMNTLKTLLSTCKTIENLSLKRCWNLVDFDLKDIVQLGLKRMVLNKCDTQCIKLDAPNLKFFKYSGDVFTSEICVAPSAGDLVTVSAKTYLNVRHLILKTQMHKYELCGFEFLLNSCPLLEKLTLDISQQVIFKDYRLPYLTDLEKFWQTRRVFAQCLQNTLKMIEIFGSRATNQELRTCCFLMKGKALEQINIKLSNEDGNIEFHRRRAQRLLKAPERSENLQITID</sequence>
<proteinExistence type="predicted"/>
<dbReference type="EMBL" id="PSQE01000001">
    <property type="protein sequence ID" value="RHN81318.1"/>
    <property type="molecule type" value="Genomic_DNA"/>
</dbReference>
<dbReference type="InterPro" id="IPR050232">
    <property type="entry name" value="FBL13/AtMIF1-like"/>
</dbReference>
<dbReference type="Proteomes" id="UP000002051">
    <property type="component" value="Unassembled WGS sequence"/>
</dbReference>
<dbReference type="SUPFAM" id="SSF52047">
    <property type="entry name" value="RNI-like"/>
    <property type="match status" value="1"/>
</dbReference>